<keyword evidence="8 12" id="KW-1133">Transmembrane helix</keyword>
<organism evidence="15 16">
    <name type="scientific">Ceratodon purpureus</name>
    <name type="common">Fire moss</name>
    <name type="synonym">Dicranum purpureum</name>
    <dbReference type="NCBI Taxonomy" id="3225"/>
    <lineage>
        <taxon>Eukaryota</taxon>
        <taxon>Viridiplantae</taxon>
        <taxon>Streptophyta</taxon>
        <taxon>Embryophyta</taxon>
        <taxon>Bryophyta</taxon>
        <taxon>Bryophytina</taxon>
        <taxon>Bryopsida</taxon>
        <taxon>Dicranidae</taxon>
        <taxon>Pseudoditrichales</taxon>
        <taxon>Ditrichaceae</taxon>
        <taxon>Ceratodon</taxon>
    </lineage>
</organism>
<dbReference type="PANTHER" id="PTHR43394">
    <property type="entry name" value="ATP-DEPENDENT PERMEASE MDL1, MITOCHONDRIAL"/>
    <property type="match status" value="1"/>
</dbReference>
<feature type="domain" description="ABC transporter" evidence="13">
    <location>
        <begin position="1175"/>
        <end position="1412"/>
    </location>
</feature>
<feature type="transmembrane region" description="Helical" evidence="12">
    <location>
        <begin position="325"/>
        <end position="349"/>
    </location>
</feature>
<dbReference type="InterPro" id="IPR036640">
    <property type="entry name" value="ABC1_TM_sf"/>
</dbReference>
<dbReference type="OrthoDB" id="6500128at2759"/>
<gene>
    <name evidence="15" type="ORF">KC19_7G032200</name>
</gene>
<dbReference type="FunFam" id="3.40.50.300:FF:000240">
    <property type="entry name" value="ABC transporter B family member 20"/>
    <property type="match status" value="1"/>
</dbReference>
<comment type="subcellular location">
    <subcellularLocation>
        <location evidence="1">Membrane</location>
        <topology evidence="1">Multi-pass membrane protein</topology>
    </subcellularLocation>
</comment>
<dbReference type="Pfam" id="PF00664">
    <property type="entry name" value="ABC_membrane"/>
    <property type="match status" value="2"/>
</dbReference>
<dbReference type="GO" id="GO:0010329">
    <property type="term" value="F:auxin efflux transmembrane transporter activity"/>
    <property type="evidence" value="ECO:0007669"/>
    <property type="project" value="UniProtKB-ARBA"/>
</dbReference>
<evidence type="ECO:0000256" key="6">
    <source>
        <dbReference type="ARBA" id="ARBA00022741"/>
    </source>
</evidence>
<keyword evidence="3" id="KW-0813">Transport</keyword>
<dbReference type="InterPro" id="IPR027417">
    <property type="entry name" value="P-loop_NTPase"/>
</dbReference>
<dbReference type="PROSITE" id="PS50929">
    <property type="entry name" value="ABC_TM1F"/>
    <property type="match status" value="2"/>
</dbReference>
<dbReference type="FunFam" id="1.20.1560.10:FF:000009">
    <property type="entry name" value="ABC transporter B family member 1"/>
    <property type="match status" value="1"/>
</dbReference>
<evidence type="ECO:0000256" key="9">
    <source>
        <dbReference type="ARBA" id="ARBA00023136"/>
    </source>
</evidence>
<feature type="transmembrane region" description="Helical" evidence="12">
    <location>
        <begin position="242"/>
        <end position="264"/>
    </location>
</feature>
<feature type="transmembrane region" description="Helical" evidence="12">
    <location>
        <begin position="971"/>
        <end position="991"/>
    </location>
</feature>
<keyword evidence="5" id="KW-0677">Repeat</keyword>
<dbReference type="Gene3D" id="1.20.1560.10">
    <property type="entry name" value="ABC transporter type 1, transmembrane domain"/>
    <property type="match status" value="3"/>
</dbReference>
<evidence type="ECO:0000256" key="11">
    <source>
        <dbReference type="SAM" id="MobiDB-lite"/>
    </source>
</evidence>
<keyword evidence="7" id="KW-0067">ATP-binding</keyword>
<feature type="region of interest" description="Disordered" evidence="11">
    <location>
        <begin position="660"/>
        <end position="703"/>
    </location>
</feature>
<dbReference type="InterPro" id="IPR003439">
    <property type="entry name" value="ABC_transporter-like_ATP-bd"/>
</dbReference>
<dbReference type="PROSITE" id="PS50893">
    <property type="entry name" value="ABC_TRANSPORTER_2"/>
    <property type="match status" value="2"/>
</dbReference>
<dbReference type="CDD" id="cd18577">
    <property type="entry name" value="ABC_6TM_Pgp_ABCB1_D1_like"/>
    <property type="match status" value="1"/>
</dbReference>
<dbReference type="InterPro" id="IPR011527">
    <property type="entry name" value="ABC1_TM_dom"/>
</dbReference>
<name>A0A8T0HA78_CERPU</name>
<dbReference type="Pfam" id="PF00005">
    <property type="entry name" value="ABC_tran"/>
    <property type="match status" value="2"/>
</dbReference>
<dbReference type="GO" id="GO:0005743">
    <property type="term" value="C:mitochondrial inner membrane"/>
    <property type="evidence" value="ECO:0007669"/>
    <property type="project" value="TreeGrafter"/>
</dbReference>
<evidence type="ECO:0000256" key="5">
    <source>
        <dbReference type="ARBA" id="ARBA00022737"/>
    </source>
</evidence>
<evidence type="ECO:0000256" key="12">
    <source>
        <dbReference type="SAM" id="Phobius"/>
    </source>
</evidence>
<dbReference type="InterPro" id="IPR039421">
    <property type="entry name" value="Type_1_exporter"/>
</dbReference>
<feature type="domain" description="ABC transmembrane type-1" evidence="14">
    <location>
        <begin position="851"/>
        <end position="1139"/>
    </location>
</feature>
<feature type="transmembrane region" description="Helical" evidence="12">
    <location>
        <begin position="1117"/>
        <end position="1138"/>
    </location>
</feature>
<dbReference type="Gene3D" id="3.40.50.300">
    <property type="entry name" value="P-loop containing nucleotide triphosphate hydrolases"/>
    <property type="match status" value="2"/>
</dbReference>
<dbReference type="SMART" id="SM00382">
    <property type="entry name" value="AAA"/>
    <property type="match status" value="2"/>
</dbReference>
<protein>
    <submittedName>
        <fullName evidence="15">Uncharacterized protein</fullName>
    </submittedName>
</protein>
<feature type="domain" description="ABC transmembrane type-1" evidence="14">
    <location>
        <begin position="85"/>
        <end position="385"/>
    </location>
</feature>
<dbReference type="PANTHER" id="PTHR43394:SF11">
    <property type="entry name" value="ATP-BINDING CASSETTE TRANSPORTER"/>
    <property type="match status" value="1"/>
</dbReference>
<feature type="transmembrane region" description="Helical" evidence="12">
    <location>
        <begin position="145"/>
        <end position="166"/>
    </location>
</feature>
<evidence type="ECO:0000256" key="1">
    <source>
        <dbReference type="ARBA" id="ARBA00004141"/>
    </source>
</evidence>
<evidence type="ECO:0000256" key="3">
    <source>
        <dbReference type="ARBA" id="ARBA00022448"/>
    </source>
</evidence>
<feature type="transmembrane region" description="Helical" evidence="12">
    <location>
        <begin position="80"/>
        <end position="104"/>
    </location>
</feature>
<dbReference type="InterPro" id="IPR003593">
    <property type="entry name" value="AAA+_ATPase"/>
</dbReference>
<dbReference type="GO" id="GO:0005886">
    <property type="term" value="C:plasma membrane"/>
    <property type="evidence" value="ECO:0007669"/>
    <property type="project" value="UniProtKB-ARBA"/>
</dbReference>
<feature type="transmembrane region" description="Helical" evidence="12">
    <location>
        <begin position="847"/>
        <end position="875"/>
    </location>
</feature>
<feature type="region of interest" description="Disordered" evidence="11">
    <location>
        <begin position="17"/>
        <end position="60"/>
    </location>
</feature>
<keyword evidence="9 12" id="KW-0472">Membrane</keyword>
<evidence type="ECO:0000313" key="15">
    <source>
        <dbReference type="EMBL" id="KAG0566022.1"/>
    </source>
</evidence>
<dbReference type="GO" id="GO:0090374">
    <property type="term" value="P:oligopeptide export from mitochondrion"/>
    <property type="evidence" value="ECO:0007669"/>
    <property type="project" value="TreeGrafter"/>
</dbReference>
<dbReference type="FunFam" id="3.40.50.300:FF:001683">
    <property type="entry name" value="ABC transporter B family member 20"/>
    <property type="match status" value="1"/>
</dbReference>
<accession>A0A8T0HA78</accession>
<feature type="transmembrane region" description="Helical" evidence="12">
    <location>
        <begin position="895"/>
        <end position="917"/>
    </location>
</feature>
<dbReference type="SUPFAM" id="SSF90123">
    <property type="entry name" value="ABC transporter transmembrane region"/>
    <property type="match status" value="2"/>
</dbReference>
<dbReference type="GO" id="GO:0016887">
    <property type="term" value="F:ATP hydrolysis activity"/>
    <property type="evidence" value="ECO:0007669"/>
    <property type="project" value="InterPro"/>
</dbReference>
<feature type="region of interest" description="Disordered" evidence="11">
    <location>
        <begin position="772"/>
        <end position="804"/>
    </location>
</feature>
<evidence type="ECO:0000256" key="2">
    <source>
        <dbReference type="ARBA" id="ARBA00007577"/>
    </source>
</evidence>
<feature type="compositionally biased region" description="Low complexity" evidence="11">
    <location>
        <begin position="780"/>
        <end position="794"/>
    </location>
</feature>
<keyword evidence="16" id="KW-1185">Reference proteome</keyword>
<dbReference type="GO" id="GO:0015421">
    <property type="term" value="F:ABC-type oligopeptide transporter activity"/>
    <property type="evidence" value="ECO:0007669"/>
    <property type="project" value="TreeGrafter"/>
</dbReference>
<evidence type="ECO:0000256" key="8">
    <source>
        <dbReference type="ARBA" id="ARBA00022989"/>
    </source>
</evidence>
<evidence type="ECO:0000259" key="13">
    <source>
        <dbReference type="PROSITE" id="PS50893"/>
    </source>
</evidence>
<keyword evidence="6" id="KW-0547">Nucleotide-binding</keyword>
<dbReference type="EMBL" id="CM026428">
    <property type="protein sequence ID" value="KAG0566022.1"/>
    <property type="molecule type" value="Genomic_DNA"/>
</dbReference>
<dbReference type="CDD" id="cd18578">
    <property type="entry name" value="ABC_6TM_Pgp_ABCB1_D2_like"/>
    <property type="match status" value="1"/>
</dbReference>
<comment type="caution">
    <text evidence="15">The sequence shown here is derived from an EMBL/GenBank/DDBJ whole genome shotgun (WGS) entry which is preliminary data.</text>
</comment>
<evidence type="ECO:0000313" key="16">
    <source>
        <dbReference type="Proteomes" id="UP000822688"/>
    </source>
</evidence>
<feature type="transmembrane region" description="Helical" evidence="12">
    <location>
        <begin position="355"/>
        <end position="373"/>
    </location>
</feature>
<sequence length="1433" mass="158341">MNISRTLFGWSSPHIQPLTPVSEVSEPPESPSPYNLDTGSDFGEQVQQDPTPEEIDELDTPSPPTVPFVKLFVYADGLDWILMSLGSLAAAIHGAALPVFLIYVGKIINLFALYQYDLHMDRQHQLSPASHHSLADEVARHALHIVYIAVAVFAAGWVEVACWLYTAERQSAVLRSQGVKILLQQDLGYFDHFAGNGEFVSQISKDVLSVHDVLSEKVDNYIHNMATCIASLAVGFASCWPIALATLCTTPFILAAGIVSNLFLTRLAEHVQETYSEAALIAEQAILYIKTVYAYANETIVKYAYANALQSTLQYGVQISLVQGLGLGCIYGIAMCSCALQMWVGWYLITHHKANAGQIIVALFAIILSGLGLNQAATNFQAFDHGRAAAHRLFDRVMKSKLPTNNSVAADDTLILSDVQGNIELRNVYFSYPSRPDVPVLSGLYLTLPARKTLALAGSNGSGKSSVIALIERFYGPTLGEVLLDGENIRNLNVEWLRSQIGLVSQEPALFEGTVKDNILYGRNATTDEIEEAAKIAHAHTFISSLAEGYNSKVGGEDSVVFTPEKKLRIAIARAVLKNPRILLLDEATSTLEMEAEQSVQEALDILMLGRSTIVIAHRLVSIRGADMIAVLEEGQLVEMGTHDELLRVDGAYADLIRLQDTAKQPRRPPPKTFVPAPHQDNVPINFSRPLSPRSAAKSSAPFSLGKNVRELQATELSMFESPPLLVSPPSERRPFEKSAQEAKAEVVLKEREDSTFDSTFLKSLPRIDVHHQRQKSHYSNSNPSSTPESPISPLLNSDQDERSHSKTFSRSLSQAYDLHFEPEPESSENVDIPSLWRLAMLSTPEWFCALLGSIGACLLGSFNPLFALLLAQVAETYFYANKRIMWHEVSKWCLLVAGMGLATVLLNFLQHFYFGIMGEKMTERVRRLMFSAILRNEVGWFDKEENSAELLSMRLANDATYVRATFSNRLSVFIQQASSTVVALIVALLMHWRIGLVSLATVPLLITASITQHLWNSGFSGDMREAHDRARRVLEEAVSNMHTVMSFSGGQKVLQLYCQQLKQPLRRSLIRGQVCGIAFGASQFFLFSCNAFLLWYASHILSLESNTSFPNIIKAYLVFTFTAFSLIEVFGLGPSVVKRRNCIAPVFSIINRRSQMAELGDDAGQKPSHIAGHIEFRDVEFRYPMQPEVPVLTKLKLRVESGQTVALVGTASSGKSTVLALLNRFYEPLAGEILLDGTNLSSLNLHWLRNHIATVQQEPVLFSTTIRENIILGRHNATDAEVIEASRIANAHHFIASLPNGYDTHVRMPALQLTPSQRLRITIARAVLKNAPVLLLDEPTSALEAESMRVVQDALEHLITGNRTTLVVAHRLAILRRVDVVAMLHDGQILAEGTHDELMNRCGAYARMMQPQFSSRMMAIKLNNSGPGANSS</sequence>
<dbReference type="SUPFAM" id="SSF52540">
    <property type="entry name" value="P-loop containing nucleoside triphosphate hydrolases"/>
    <property type="match status" value="2"/>
</dbReference>
<dbReference type="GO" id="GO:0005524">
    <property type="term" value="F:ATP binding"/>
    <property type="evidence" value="ECO:0007669"/>
    <property type="project" value="UniProtKB-KW"/>
</dbReference>
<evidence type="ECO:0000259" key="14">
    <source>
        <dbReference type="PROSITE" id="PS50929"/>
    </source>
</evidence>
<feature type="domain" description="ABC transporter" evidence="13">
    <location>
        <begin position="423"/>
        <end position="659"/>
    </location>
</feature>
<feature type="transmembrane region" description="Helical" evidence="12">
    <location>
        <begin position="997"/>
        <end position="1016"/>
    </location>
</feature>
<keyword evidence="10" id="KW-0325">Glycoprotein</keyword>
<keyword evidence="4 12" id="KW-0812">Transmembrane</keyword>
<dbReference type="Proteomes" id="UP000822688">
    <property type="component" value="Chromosome 7"/>
</dbReference>
<evidence type="ECO:0000256" key="7">
    <source>
        <dbReference type="ARBA" id="ARBA00022840"/>
    </source>
</evidence>
<evidence type="ECO:0000256" key="10">
    <source>
        <dbReference type="ARBA" id="ARBA00023180"/>
    </source>
</evidence>
<feature type="transmembrane region" description="Helical" evidence="12">
    <location>
        <begin position="1075"/>
        <end position="1097"/>
    </location>
</feature>
<reference evidence="15" key="1">
    <citation type="submission" date="2020-06" db="EMBL/GenBank/DDBJ databases">
        <title>WGS assembly of Ceratodon purpureus strain R40.</title>
        <authorList>
            <person name="Carey S.B."/>
            <person name="Jenkins J."/>
            <person name="Shu S."/>
            <person name="Lovell J.T."/>
            <person name="Sreedasyam A."/>
            <person name="Maumus F."/>
            <person name="Tiley G.P."/>
            <person name="Fernandez-Pozo N."/>
            <person name="Barry K."/>
            <person name="Chen C."/>
            <person name="Wang M."/>
            <person name="Lipzen A."/>
            <person name="Daum C."/>
            <person name="Saski C.A."/>
            <person name="Payton A.C."/>
            <person name="Mcbreen J.C."/>
            <person name="Conrad R.E."/>
            <person name="Kollar L.M."/>
            <person name="Olsson S."/>
            <person name="Huttunen S."/>
            <person name="Landis J.B."/>
            <person name="Wickett N.J."/>
            <person name="Johnson M.G."/>
            <person name="Rensing S.A."/>
            <person name="Grimwood J."/>
            <person name="Schmutz J."/>
            <person name="Mcdaniel S.F."/>
        </authorList>
    </citation>
    <scope>NUCLEOTIDE SEQUENCE</scope>
    <source>
        <strain evidence="15">R40</strain>
    </source>
</reference>
<proteinExistence type="inferred from homology"/>
<comment type="similarity">
    <text evidence="2">Belongs to the ABC transporter superfamily. ABCB family. Multidrug resistance exporter (TC 3.A.1.201) subfamily.</text>
</comment>
<evidence type="ECO:0000256" key="4">
    <source>
        <dbReference type="ARBA" id="ARBA00022692"/>
    </source>
</evidence>